<evidence type="ECO:0000313" key="7">
    <source>
        <dbReference type="Proteomes" id="UP000320876"/>
    </source>
</evidence>
<organism evidence="6 7">
    <name type="scientific">Amycolatopsis cihanbeyliensis</name>
    <dbReference type="NCBI Taxonomy" id="1128664"/>
    <lineage>
        <taxon>Bacteria</taxon>
        <taxon>Bacillati</taxon>
        <taxon>Actinomycetota</taxon>
        <taxon>Actinomycetes</taxon>
        <taxon>Pseudonocardiales</taxon>
        <taxon>Pseudonocardiaceae</taxon>
        <taxon>Amycolatopsis</taxon>
    </lineage>
</organism>
<dbReference type="NCBIfam" id="NF010041">
    <property type="entry name" value="PRK13517.1-1"/>
    <property type="match status" value="1"/>
</dbReference>
<dbReference type="InterPro" id="IPR050141">
    <property type="entry name" value="GCL_type2/YbdK_subfam"/>
</dbReference>
<dbReference type="NCBIfam" id="TIGR02050">
    <property type="entry name" value="gshA_cyan_rel"/>
    <property type="match status" value="1"/>
</dbReference>
<dbReference type="EC" id="6.3.2.2" evidence="5"/>
<evidence type="ECO:0000256" key="4">
    <source>
        <dbReference type="ARBA" id="ARBA00048819"/>
    </source>
</evidence>
<dbReference type="OrthoDB" id="9803842at2"/>
<gene>
    <name evidence="6" type="ORF">FB471_0536</name>
</gene>
<dbReference type="Gene3D" id="3.30.590.20">
    <property type="match status" value="1"/>
</dbReference>
<dbReference type="RefSeq" id="WP_141995763.1">
    <property type="nucleotide sequence ID" value="NZ_VFML01000001.1"/>
</dbReference>
<evidence type="ECO:0000256" key="1">
    <source>
        <dbReference type="ARBA" id="ARBA00022598"/>
    </source>
</evidence>
<keyword evidence="3 5" id="KW-0067">ATP-binding</keyword>
<dbReference type="GO" id="GO:0005524">
    <property type="term" value="F:ATP binding"/>
    <property type="evidence" value="ECO:0007669"/>
    <property type="project" value="UniProtKB-KW"/>
</dbReference>
<dbReference type="Pfam" id="PF04107">
    <property type="entry name" value="GCS2"/>
    <property type="match status" value="1"/>
</dbReference>
<evidence type="ECO:0000313" key="6">
    <source>
        <dbReference type="EMBL" id="TQJ00885.1"/>
    </source>
</evidence>
<dbReference type="EMBL" id="VFML01000001">
    <property type="protein sequence ID" value="TQJ00885.1"/>
    <property type="molecule type" value="Genomic_DNA"/>
</dbReference>
<dbReference type="AlphaFoldDB" id="A0A542DCV3"/>
<dbReference type="GO" id="GO:0042398">
    <property type="term" value="P:modified amino acid biosynthetic process"/>
    <property type="evidence" value="ECO:0007669"/>
    <property type="project" value="InterPro"/>
</dbReference>
<comment type="function">
    <text evidence="5">ATP-dependent carboxylate-amine ligase which exhibits weak glutamate--cysteine ligase activity.</text>
</comment>
<dbReference type="InterPro" id="IPR014746">
    <property type="entry name" value="Gln_synth/guanido_kin_cat_dom"/>
</dbReference>
<proteinExistence type="inferred from homology"/>
<dbReference type="GO" id="GO:0004357">
    <property type="term" value="F:glutamate-cysteine ligase activity"/>
    <property type="evidence" value="ECO:0007669"/>
    <property type="project" value="UniProtKB-EC"/>
</dbReference>
<keyword evidence="7" id="KW-1185">Reference proteome</keyword>
<dbReference type="InterPro" id="IPR011793">
    <property type="entry name" value="YbdK"/>
</dbReference>
<reference evidence="6 7" key="1">
    <citation type="submission" date="2019-06" db="EMBL/GenBank/DDBJ databases">
        <title>Sequencing the genomes of 1000 actinobacteria strains.</title>
        <authorList>
            <person name="Klenk H.-P."/>
        </authorList>
    </citation>
    <scope>NUCLEOTIDE SEQUENCE [LARGE SCALE GENOMIC DNA]</scope>
    <source>
        <strain evidence="6 7">DSM 45679</strain>
    </source>
</reference>
<dbReference type="PANTHER" id="PTHR36510">
    <property type="entry name" value="GLUTAMATE--CYSTEINE LIGASE 2-RELATED"/>
    <property type="match status" value="1"/>
</dbReference>
<dbReference type="HAMAP" id="MF_01609">
    <property type="entry name" value="Glu_cys_ligase_2"/>
    <property type="match status" value="1"/>
</dbReference>
<evidence type="ECO:0000256" key="2">
    <source>
        <dbReference type="ARBA" id="ARBA00022741"/>
    </source>
</evidence>
<name>A0A542DCV3_AMYCI</name>
<dbReference type="InterPro" id="IPR006336">
    <property type="entry name" value="GCS2"/>
</dbReference>
<dbReference type="PANTHER" id="PTHR36510:SF1">
    <property type="entry name" value="GLUTAMATE--CYSTEINE LIGASE 2-RELATED"/>
    <property type="match status" value="1"/>
</dbReference>
<comment type="catalytic activity">
    <reaction evidence="4 5">
        <text>L-cysteine + L-glutamate + ATP = gamma-L-glutamyl-L-cysteine + ADP + phosphate + H(+)</text>
        <dbReference type="Rhea" id="RHEA:13285"/>
        <dbReference type="ChEBI" id="CHEBI:15378"/>
        <dbReference type="ChEBI" id="CHEBI:29985"/>
        <dbReference type="ChEBI" id="CHEBI:30616"/>
        <dbReference type="ChEBI" id="CHEBI:35235"/>
        <dbReference type="ChEBI" id="CHEBI:43474"/>
        <dbReference type="ChEBI" id="CHEBI:58173"/>
        <dbReference type="ChEBI" id="CHEBI:456216"/>
        <dbReference type="EC" id="6.3.2.2"/>
    </reaction>
</comment>
<dbReference type="Proteomes" id="UP000320876">
    <property type="component" value="Unassembled WGS sequence"/>
</dbReference>
<dbReference type="SUPFAM" id="SSF55931">
    <property type="entry name" value="Glutamine synthetase/guanido kinase"/>
    <property type="match status" value="1"/>
</dbReference>
<evidence type="ECO:0000256" key="3">
    <source>
        <dbReference type="ARBA" id="ARBA00022840"/>
    </source>
</evidence>
<protein>
    <recommendedName>
        <fullName evidence="5">Putative glutamate--cysteine ligase 2</fullName>
        <ecNumber evidence="5">6.3.2.2</ecNumber>
    </recommendedName>
    <alternativeName>
        <fullName evidence="5">Gamma-glutamylcysteine synthetase 2</fullName>
        <shortName evidence="5">GCS 2</shortName>
        <shortName evidence="5">Gamma-GCS 2</shortName>
    </alternativeName>
</protein>
<accession>A0A542DCV3</accession>
<comment type="similarity">
    <text evidence="5">Belongs to the glutamate--cysteine ligase type 2 family. YbdK subfamily.</text>
</comment>
<keyword evidence="2 5" id="KW-0547">Nucleotide-binding</keyword>
<keyword evidence="1 5" id="KW-0436">Ligase</keyword>
<comment type="caution">
    <text evidence="6">The sequence shown here is derived from an EMBL/GenBank/DDBJ whole genome shotgun (WGS) entry which is preliminary data.</text>
</comment>
<evidence type="ECO:0000256" key="5">
    <source>
        <dbReference type="HAMAP-Rule" id="MF_01609"/>
    </source>
</evidence>
<sequence>MTGDALTLGVEEEFLLVDAEGRLSELGPDIVGSESWPESGLQRELVRCQVETATPVCDGIEELLAQVRKLRRQLTDRAVARELRLMPSGTPVLPEPGPPPITPNPRYHRIAREFGAITDTAGTCSCHVHVGVPDRAAGVAVSNRLRAWLPVLLALTANSPFDGGHDTGYCSWRHVRWARWPSSGPPPVFSSVDHYDTVVQALLRAGAVLDRGMVYWDIRLSEKQPTLEVRVCDVPGTADEAALLAAIVRGLVATALQDTGRAPRPTPDVLRAALWRAARDGLDGHGFDPLTATLRPMREQLARLTAYVRPALRDAGDLDFVTARLARLTTTGDGASRQRAAYAERRALRDVVDMLARQTNC</sequence>